<evidence type="ECO:0000313" key="4">
    <source>
        <dbReference type="Proteomes" id="UP000017836"/>
    </source>
</evidence>
<accession>W1NVA6</accession>
<dbReference type="PANTHER" id="PTHR10460:SF0">
    <property type="entry name" value="ABELSON INTERACTING PROTEIN, ISOFORM D"/>
    <property type="match status" value="1"/>
</dbReference>
<dbReference type="eggNOG" id="ENOG502RYI5">
    <property type="taxonomic scope" value="Eukaryota"/>
</dbReference>
<organism evidence="3 4">
    <name type="scientific">Amborella trichopoda</name>
    <dbReference type="NCBI Taxonomy" id="13333"/>
    <lineage>
        <taxon>Eukaryota</taxon>
        <taxon>Viridiplantae</taxon>
        <taxon>Streptophyta</taxon>
        <taxon>Embryophyta</taxon>
        <taxon>Tracheophyta</taxon>
        <taxon>Spermatophyta</taxon>
        <taxon>Magnoliopsida</taxon>
        <taxon>Amborellales</taxon>
        <taxon>Amborellaceae</taxon>
        <taxon>Amborella</taxon>
    </lineage>
</organism>
<dbReference type="EMBL" id="KI395307">
    <property type="protein sequence ID" value="ERM98609.1"/>
    <property type="molecule type" value="Genomic_DNA"/>
</dbReference>
<dbReference type="STRING" id="13333.W1NVA6"/>
<evidence type="ECO:0000256" key="2">
    <source>
        <dbReference type="ARBA" id="ARBA00025223"/>
    </source>
</evidence>
<dbReference type="HOGENOM" id="CLU_1604963_0_0_1"/>
<comment type="function">
    <text evidence="2">Involved in regulation of actin and microtubule organization. Part of a WAVE complex that activates the Arp2/3 complex.</text>
</comment>
<sequence length="166" mass="19189">METIEEERLLPGEEASELHKALQELKALRRHLHHAADYYELSFMKKNRSKIVILDAKEYIANSVVATLDHLGNLSSILESLLSDTSNHVSNTHLRIDCLKNRVLTCKEFSEREGLNEQRWAWRYARYYKSYECLDTGTLEDKNSDVIARENKDPTSGHISKRLPSS</sequence>
<proteinExistence type="inferred from homology"/>
<dbReference type="AlphaFoldDB" id="W1NVA6"/>
<comment type="similarity">
    <text evidence="1">Belongs to the ABI family.</text>
</comment>
<dbReference type="PANTHER" id="PTHR10460">
    <property type="entry name" value="ABL INTERACTOR FAMILY MEMBER"/>
    <property type="match status" value="1"/>
</dbReference>
<name>W1NVA6_AMBTC</name>
<dbReference type="Gramene" id="ERM98609">
    <property type="protein sequence ID" value="ERM98609"/>
    <property type="gene ID" value="AMTR_s00109p00075250"/>
</dbReference>
<reference evidence="4" key="1">
    <citation type="journal article" date="2013" name="Science">
        <title>The Amborella genome and the evolution of flowering plants.</title>
        <authorList>
            <consortium name="Amborella Genome Project"/>
        </authorList>
    </citation>
    <scope>NUCLEOTIDE SEQUENCE [LARGE SCALE GENOMIC DNA]</scope>
</reference>
<dbReference type="OMA" id="DYSHKIA"/>
<gene>
    <name evidence="3" type="ORF">AMTR_s00109p00075250</name>
</gene>
<dbReference type="InterPro" id="IPR028457">
    <property type="entry name" value="ABI"/>
</dbReference>
<evidence type="ECO:0000256" key="1">
    <source>
        <dbReference type="ARBA" id="ARBA00010020"/>
    </source>
</evidence>
<evidence type="ECO:0000313" key="3">
    <source>
        <dbReference type="EMBL" id="ERM98609.1"/>
    </source>
</evidence>
<protein>
    <submittedName>
        <fullName evidence="3">Uncharacterized protein</fullName>
    </submittedName>
</protein>
<keyword evidence="4" id="KW-1185">Reference proteome</keyword>
<dbReference type="Proteomes" id="UP000017836">
    <property type="component" value="Unassembled WGS sequence"/>
</dbReference>
<dbReference type="Gene3D" id="6.10.140.1620">
    <property type="match status" value="1"/>
</dbReference>